<feature type="transmembrane region" description="Helical" evidence="7">
    <location>
        <begin position="7"/>
        <end position="26"/>
    </location>
</feature>
<dbReference type="Proteomes" id="UP000007102">
    <property type="component" value="Chromosome"/>
</dbReference>
<dbReference type="NCBIfam" id="NF004905">
    <property type="entry name" value="PRK06265.1-5"/>
    <property type="match status" value="1"/>
</dbReference>
<dbReference type="AlphaFoldDB" id="F0S008"/>
<feature type="transmembrane region" description="Helical" evidence="7">
    <location>
        <begin position="130"/>
        <end position="156"/>
    </location>
</feature>
<dbReference type="Gene3D" id="1.10.1760.20">
    <property type="match status" value="1"/>
</dbReference>
<evidence type="ECO:0000256" key="4">
    <source>
        <dbReference type="ARBA" id="ARBA00022692"/>
    </source>
</evidence>
<name>F0S008_DESTD</name>
<comment type="subcellular location">
    <subcellularLocation>
        <location evidence="1">Cell membrane</location>
        <topology evidence="1">Multi-pass membrane protein</topology>
    </subcellularLocation>
</comment>
<dbReference type="NCBIfam" id="NF004904">
    <property type="entry name" value="PRK06265.1-4"/>
    <property type="match status" value="1"/>
</dbReference>
<dbReference type="HOGENOM" id="CLU_052508_1_0_0"/>
<reference evidence="9" key="2">
    <citation type="submission" date="2011-02" db="EMBL/GenBank/DDBJ databases">
        <title>The complete genome of Desulfurobacterium thermolithotrophum DSM 11699.</title>
        <authorList>
            <consortium name="US DOE Joint Genome Institute (JGI-PGF)"/>
            <person name="Lucas S."/>
            <person name="Copeland A."/>
            <person name="Lapidus A."/>
            <person name="Bruce D."/>
            <person name="Goodwin L."/>
            <person name="Pitluck S."/>
            <person name="Kyrpides N."/>
            <person name="Mavromatis K."/>
            <person name="Pagani I."/>
            <person name="Ivanova N."/>
            <person name="Mikhailova N."/>
            <person name="Daligault H."/>
            <person name="Detter J.C."/>
            <person name="Tapia R."/>
            <person name="Han C."/>
            <person name="Land M."/>
            <person name="Hauser L."/>
            <person name="Markowitz V."/>
            <person name="Cheng J.-F."/>
            <person name="Hugenholtz P."/>
            <person name="Woyke T."/>
            <person name="Wu D."/>
            <person name="Spring S."/>
            <person name="Brambilla E."/>
            <person name="Klenk H.-P."/>
            <person name="Eisen J.A."/>
        </authorList>
    </citation>
    <scope>NUCLEOTIDE SEQUENCE [LARGE SCALE GENOMIC DNA]</scope>
    <source>
        <strain evidence="9">DSM 11699 / BSA</strain>
    </source>
</reference>
<evidence type="ECO:0000313" key="9">
    <source>
        <dbReference type="Proteomes" id="UP000007102"/>
    </source>
</evidence>
<dbReference type="Pfam" id="PF01891">
    <property type="entry name" value="CbiM"/>
    <property type="match status" value="1"/>
</dbReference>
<evidence type="ECO:0000256" key="7">
    <source>
        <dbReference type="SAM" id="Phobius"/>
    </source>
</evidence>
<gene>
    <name evidence="8" type="ordered locus">Dester_1051</name>
</gene>
<keyword evidence="6 7" id="KW-0472">Membrane</keyword>
<evidence type="ECO:0000256" key="3">
    <source>
        <dbReference type="ARBA" id="ARBA00022475"/>
    </source>
</evidence>
<proteinExistence type="predicted"/>
<protein>
    <submittedName>
        <fullName evidence="8">Cobalamin (Vitamin B12) biosynthesis CbiM protein</fullName>
    </submittedName>
</protein>
<organism evidence="8 9">
    <name type="scientific">Desulfurobacterium thermolithotrophum (strain DSM 11699 / BSA)</name>
    <dbReference type="NCBI Taxonomy" id="868864"/>
    <lineage>
        <taxon>Bacteria</taxon>
        <taxon>Pseudomonadati</taxon>
        <taxon>Aquificota</taxon>
        <taxon>Aquificia</taxon>
        <taxon>Desulfurobacteriales</taxon>
        <taxon>Desulfurobacteriaceae</taxon>
        <taxon>Desulfurobacterium</taxon>
    </lineage>
</organism>
<dbReference type="EMBL" id="CP002543">
    <property type="protein sequence ID" value="ADY73689.1"/>
    <property type="molecule type" value="Genomic_DNA"/>
</dbReference>
<keyword evidence="9" id="KW-1185">Reference proteome</keyword>
<dbReference type="PANTHER" id="PTHR34229">
    <property type="entry name" value="METAL TRANSPORT PROTEIN HI_1621-RELATED"/>
    <property type="match status" value="1"/>
</dbReference>
<evidence type="ECO:0000256" key="2">
    <source>
        <dbReference type="ARBA" id="ARBA00022448"/>
    </source>
</evidence>
<evidence type="ECO:0000256" key="6">
    <source>
        <dbReference type="ARBA" id="ARBA00023136"/>
    </source>
</evidence>
<sequence length="201" mass="21501">MHISEGILPGWLLVSGWGLTAVGTYLGLRKLENREIPLAALLAATFFIASLIHVPLGPTSVHLVLNGLAGILLGWTVFPVILVGLFLQAILFQFGGITVLGVNTFNMAFPALIAYYLCKGLVKKKDAKNLVIAGVLSAFVAIMGAGILVAVELLFVGEAFKKTAEFVMLAHLPVAIIESIINIFILFFLQKSASEILEGIK</sequence>
<feature type="transmembrane region" description="Helical" evidence="7">
    <location>
        <begin position="68"/>
        <end position="91"/>
    </location>
</feature>
<feature type="transmembrane region" description="Helical" evidence="7">
    <location>
        <begin position="38"/>
        <end position="56"/>
    </location>
</feature>
<dbReference type="InterPro" id="IPR002751">
    <property type="entry name" value="CbiM/NikMN"/>
</dbReference>
<keyword evidence="5 7" id="KW-1133">Transmembrane helix</keyword>
<dbReference type="STRING" id="868864.Dester_1051"/>
<dbReference type="GO" id="GO:0000041">
    <property type="term" value="P:transition metal ion transport"/>
    <property type="evidence" value="ECO:0007669"/>
    <property type="project" value="InterPro"/>
</dbReference>
<dbReference type="KEGG" id="dte:Dester_1051"/>
<keyword evidence="3" id="KW-1003">Cell membrane</keyword>
<dbReference type="RefSeq" id="WP_013638641.1">
    <property type="nucleotide sequence ID" value="NC_015185.1"/>
</dbReference>
<keyword evidence="4 7" id="KW-0812">Transmembrane</keyword>
<accession>F0S008</accession>
<evidence type="ECO:0000256" key="5">
    <source>
        <dbReference type="ARBA" id="ARBA00022989"/>
    </source>
</evidence>
<feature type="transmembrane region" description="Helical" evidence="7">
    <location>
        <begin position="168"/>
        <end position="189"/>
    </location>
</feature>
<keyword evidence="2" id="KW-0813">Transport</keyword>
<dbReference type="InParanoid" id="F0S008"/>
<dbReference type="PANTHER" id="PTHR34229:SF1">
    <property type="entry name" value="METAL TRANSPORT PROTEIN HI_1621-RELATED"/>
    <property type="match status" value="1"/>
</dbReference>
<reference evidence="8 9" key="1">
    <citation type="journal article" date="2011" name="Stand. Genomic Sci.">
        <title>Complete genome sequence of the thermophilic sulfur-reducer Desulfurobacterium thermolithotrophum type strain (BSA(T)) from a deep-sea hydrothermal vent.</title>
        <authorList>
            <person name="Goker M."/>
            <person name="Daligault H."/>
            <person name="Mwirichia R."/>
            <person name="Lapidus A."/>
            <person name="Lucas S."/>
            <person name="Deshpande S."/>
            <person name="Pagani I."/>
            <person name="Tapia R."/>
            <person name="Cheng J.F."/>
            <person name="Goodwin L."/>
            <person name="Pitluck S."/>
            <person name="Liolios K."/>
            <person name="Ivanova N."/>
            <person name="Mavromatis K."/>
            <person name="Mikhailova N."/>
            <person name="Pati A."/>
            <person name="Chen A."/>
            <person name="Palaniappan K."/>
            <person name="Han C."/>
            <person name="Land M."/>
            <person name="Hauser L."/>
            <person name="Pan C."/>
            <person name="Brambilla E.M."/>
            <person name="Rohde M."/>
            <person name="Spring S."/>
            <person name="Sikorski J."/>
            <person name="Wirth R."/>
            <person name="Detter J.C."/>
            <person name="Woyke T."/>
            <person name="Bristow J."/>
            <person name="Eisen J.A."/>
            <person name="Markowitz V."/>
            <person name="Hugenholtz P."/>
            <person name="Kyrpides N.C."/>
            <person name="Klenk H.P."/>
        </authorList>
    </citation>
    <scope>NUCLEOTIDE SEQUENCE [LARGE SCALE GENOMIC DNA]</scope>
    <source>
        <strain evidence="9">DSM 11699 / BSA</strain>
    </source>
</reference>
<dbReference type="eggNOG" id="COG0310">
    <property type="taxonomic scope" value="Bacteria"/>
</dbReference>
<dbReference type="GO" id="GO:0005886">
    <property type="term" value="C:plasma membrane"/>
    <property type="evidence" value="ECO:0007669"/>
    <property type="project" value="UniProtKB-SubCell"/>
</dbReference>
<evidence type="ECO:0000313" key="8">
    <source>
        <dbReference type="EMBL" id="ADY73689.1"/>
    </source>
</evidence>
<dbReference type="OrthoDB" id="9809846at2"/>
<feature type="transmembrane region" description="Helical" evidence="7">
    <location>
        <begin position="97"/>
        <end position="118"/>
    </location>
</feature>
<evidence type="ECO:0000256" key="1">
    <source>
        <dbReference type="ARBA" id="ARBA00004651"/>
    </source>
</evidence>